<evidence type="ECO:0000313" key="8">
    <source>
        <dbReference type="EMBL" id="RAK65043.1"/>
    </source>
</evidence>
<evidence type="ECO:0000256" key="2">
    <source>
        <dbReference type="ARBA" id="ARBA00022448"/>
    </source>
</evidence>
<keyword evidence="9" id="KW-1185">Reference proteome</keyword>
<dbReference type="InterPro" id="IPR020846">
    <property type="entry name" value="MFS_dom"/>
</dbReference>
<feature type="transmembrane region" description="Helical" evidence="6">
    <location>
        <begin position="401"/>
        <end position="421"/>
    </location>
</feature>
<comment type="caution">
    <text evidence="8">The sequence shown here is derived from an EMBL/GenBank/DDBJ whole genome shotgun (WGS) entry which is preliminary data.</text>
</comment>
<feature type="transmembrane region" description="Helical" evidence="6">
    <location>
        <begin position="29"/>
        <end position="47"/>
    </location>
</feature>
<evidence type="ECO:0000256" key="1">
    <source>
        <dbReference type="ARBA" id="ARBA00004141"/>
    </source>
</evidence>
<keyword evidence="5 6" id="KW-0472">Membrane</keyword>
<dbReference type="Proteomes" id="UP000249524">
    <property type="component" value="Unassembled WGS sequence"/>
</dbReference>
<comment type="subcellular location">
    <subcellularLocation>
        <location evidence="1">Membrane</location>
        <topology evidence="1">Multi-pass membrane protein</topology>
    </subcellularLocation>
</comment>
<organism evidence="8 9">
    <name type="scientific">Phenylobacterium kunshanense</name>
    <dbReference type="NCBI Taxonomy" id="1445034"/>
    <lineage>
        <taxon>Bacteria</taxon>
        <taxon>Pseudomonadati</taxon>
        <taxon>Pseudomonadota</taxon>
        <taxon>Alphaproteobacteria</taxon>
        <taxon>Caulobacterales</taxon>
        <taxon>Caulobacteraceae</taxon>
        <taxon>Phenylobacterium</taxon>
    </lineage>
</organism>
<dbReference type="Pfam" id="PF07690">
    <property type="entry name" value="MFS_1"/>
    <property type="match status" value="1"/>
</dbReference>
<dbReference type="GO" id="GO:0016020">
    <property type="term" value="C:membrane"/>
    <property type="evidence" value="ECO:0007669"/>
    <property type="project" value="UniProtKB-SubCell"/>
</dbReference>
<evidence type="ECO:0000256" key="6">
    <source>
        <dbReference type="SAM" id="Phobius"/>
    </source>
</evidence>
<feature type="transmembrane region" description="Helical" evidence="6">
    <location>
        <begin position="275"/>
        <end position="294"/>
    </location>
</feature>
<proteinExistence type="predicted"/>
<dbReference type="PROSITE" id="PS50850">
    <property type="entry name" value="MFS"/>
    <property type="match status" value="1"/>
</dbReference>
<name>A0A328BD52_9CAUL</name>
<evidence type="ECO:0000313" key="9">
    <source>
        <dbReference type="Proteomes" id="UP000249524"/>
    </source>
</evidence>
<sequence length="445" mass="43972">MALVVLDAGMSNLAVPTIGRALGVEPSEALVVVTAYQAALVMALLPCGALGERLGCRRVFVAGVAVFATAAAGCALAPSLAWLAVGRLAQGLGGAAVMSLGVALLRESVPRDRIGAAIGWNALTVALASAAAPSLGALVLHHADWRWLFVGHLPVAVLAVAAAFALPRGNGGDGRLDPLSMGLNVVAFGLLVVAAQAMGGPAWAVLAPVAGSAAAFVALVRREAPKAAPLVPFDLLRRPAFRGAVLASVCCFTGQSAGMIALSFHLQGAMGLDPLAAALCLTPWPLAVASASVVAGRAAERLPTAWLCAVGAGGLAAGLAACATWPAAAGDERRLMACAALCGLGFGLFQTPNNRSLFLAAPRQRAGAAGGAQATARLTGQTAGALAMTTLLGVLPVDTGARAGLALAAAAALAAAVASLLRAGADQGEDHAPSVRHVTPGNAEA</sequence>
<keyword evidence="4 6" id="KW-1133">Transmembrane helix</keyword>
<evidence type="ECO:0000256" key="4">
    <source>
        <dbReference type="ARBA" id="ARBA00022989"/>
    </source>
</evidence>
<dbReference type="Gene3D" id="1.20.1250.20">
    <property type="entry name" value="MFS general substrate transporter like domains"/>
    <property type="match status" value="1"/>
</dbReference>
<feature type="transmembrane region" description="Helical" evidence="6">
    <location>
        <begin position="241"/>
        <end position="263"/>
    </location>
</feature>
<dbReference type="EMBL" id="QFYS01000005">
    <property type="protein sequence ID" value="RAK65043.1"/>
    <property type="molecule type" value="Genomic_DNA"/>
</dbReference>
<evidence type="ECO:0000259" key="7">
    <source>
        <dbReference type="PROSITE" id="PS50850"/>
    </source>
</evidence>
<feature type="transmembrane region" description="Helical" evidence="6">
    <location>
        <begin position="117"/>
        <end position="139"/>
    </location>
</feature>
<dbReference type="GO" id="GO:0022857">
    <property type="term" value="F:transmembrane transporter activity"/>
    <property type="evidence" value="ECO:0007669"/>
    <property type="project" value="InterPro"/>
</dbReference>
<feature type="transmembrane region" description="Helical" evidence="6">
    <location>
        <begin position="306"/>
        <end position="328"/>
    </location>
</feature>
<feature type="transmembrane region" description="Helical" evidence="6">
    <location>
        <begin position="145"/>
        <end position="166"/>
    </location>
</feature>
<evidence type="ECO:0000256" key="3">
    <source>
        <dbReference type="ARBA" id="ARBA00022692"/>
    </source>
</evidence>
<protein>
    <submittedName>
        <fullName evidence="8">MFS transporter</fullName>
    </submittedName>
</protein>
<feature type="transmembrane region" description="Helical" evidence="6">
    <location>
        <begin position="88"/>
        <end position="105"/>
    </location>
</feature>
<keyword evidence="2" id="KW-0813">Transport</keyword>
<feature type="transmembrane region" description="Helical" evidence="6">
    <location>
        <begin position="178"/>
        <end position="196"/>
    </location>
</feature>
<dbReference type="AlphaFoldDB" id="A0A328BD52"/>
<feature type="domain" description="Major facilitator superfamily (MFS) profile" evidence="7">
    <location>
        <begin position="1"/>
        <end position="427"/>
    </location>
</feature>
<dbReference type="InterPro" id="IPR011701">
    <property type="entry name" value="MFS"/>
</dbReference>
<dbReference type="Gene3D" id="1.20.1720.10">
    <property type="entry name" value="Multidrug resistance protein D"/>
    <property type="match status" value="1"/>
</dbReference>
<reference evidence="8 9" key="1">
    <citation type="submission" date="2018-05" db="EMBL/GenBank/DDBJ databases">
        <authorList>
            <person name="Lanie J.A."/>
            <person name="Ng W.-L."/>
            <person name="Kazmierczak K.M."/>
            <person name="Andrzejewski T.M."/>
            <person name="Davidsen T.M."/>
            <person name="Wayne K.J."/>
            <person name="Tettelin H."/>
            <person name="Glass J.I."/>
            <person name="Rusch D."/>
            <person name="Podicherti R."/>
            <person name="Tsui H.-C.T."/>
            <person name="Winkler M.E."/>
        </authorList>
    </citation>
    <scope>NUCLEOTIDE SEQUENCE [LARGE SCALE GENOMIC DNA]</scope>
    <source>
        <strain evidence="8 9">BUT-10</strain>
    </source>
</reference>
<dbReference type="OrthoDB" id="9812221at2"/>
<dbReference type="PANTHER" id="PTHR42718">
    <property type="entry name" value="MAJOR FACILITATOR SUPERFAMILY MULTIDRUG TRANSPORTER MFSC"/>
    <property type="match status" value="1"/>
</dbReference>
<dbReference type="SUPFAM" id="SSF103473">
    <property type="entry name" value="MFS general substrate transporter"/>
    <property type="match status" value="1"/>
</dbReference>
<feature type="transmembrane region" description="Helical" evidence="6">
    <location>
        <begin position="202"/>
        <end position="220"/>
    </location>
</feature>
<gene>
    <name evidence="8" type="ORF">DJ019_13315</name>
</gene>
<accession>A0A328BD52</accession>
<dbReference type="InterPro" id="IPR036259">
    <property type="entry name" value="MFS_trans_sf"/>
</dbReference>
<dbReference type="PANTHER" id="PTHR42718:SF9">
    <property type="entry name" value="MAJOR FACILITATOR SUPERFAMILY MULTIDRUG TRANSPORTER MFSC"/>
    <property type="match status" value="1"/>
</dbReference>
<keyword evidence="3 6" id="KW-0812">Transmembrane</keyword>
<feature type="transmembrane region" description="Helical" evidence="6">
    <location>
        <begin position="59"/>
        <end position="82"/>
    </location>
</feature>
<evidence type="ECO:0000256" key="5">
    <source>
        <dbReference type="ARBA" id="ARBA00023136"/>
    </source>
</evidence>